<keyword evidence="11" id="KW-1185">Reference proteome</keyword>
<keyword evidence="6 8" id="KW-0408">Iron</keyword>
<protein>
    <submittedName>
        <fullName evidence="10">Cytochrome P450</fullName>
    </submittedName>
</protein>
<name>A0A8H4N3E1_9PEZI</name>
<evidence type="ECO:0000256" key="8">
    <source>
        <dbReference type="PIRSR" id="PIRSR602403-1"/>
    </source>
</evidence>
<dbReference type="InterPro" id="IPR036396">
    <property type="entry name" value="Cyt_P450_sf"/>
</dbReference>
<evidence type="ECO:0000256" key="6">
    <source>
        <dbReference type="ARBA" id="ARBA00023004"/>
    </source>
</evidence>
<dbReference type="SUPFAM" id="SSF48264">
    <property type="entry name" value="Cytochrome P450"/>
    <property type="match status" value="1"/>
</dbReference>
<sequence>MSLSLAPSLGEISPIPVLATAAILAIIYCAFFLDEKPYDGFPVVGLEKNGLFKMAKARANWIVNGCQILEAGAKQHRGAFQVITASGPKIVLPNRYAFEIRNNPHMGFGKIITRFKEFFSSYPGFEPFDTLNQHNVIQDATKYKLTQSLTLFTDDISQEVSKILEELLGSGEGWTEIPLRSLIARVIGQATSRVFLGSELSCNQEWHELCQTYAVAGFAGQQAMLSWSPMLRPLVYWFLPECRRLRELSKIGHRVIQPYINAHREALRTAEKEGREPPKSDNMIGWMEEVAKGRKFDIADAQIMLSVAAIHTTAEASVWWMADLINHPEYADPLREEIVSVLGKGGWQKNSLNQMMLHDSFIKESHRRHMVDALVMDRYVDKTVTLSDGLIIPAGSALMIHATNNLDENLWPNANEFDAYRFVKLRSQPGQESKYQLVTTSAEHLGFGLGTHSCPGRFFAANTMKLMLAQFVMKYDWKFVDEKPQLRTPFGSSVYVNPTLKVVAKRRKEEVNI</sequence>
<keyword evidence="5 9" id="KW-0560">Oxidoreductase</keyword>
<gene>
    <name evidence="10" type="ORF">GTA08_BOTSDO10523</name>
</gene>
<reference evidence="10" key="1">
    <citation type="submission" date="2020-04" db="EMBL/GenBank/DDBJ databases">
        <title>Genome Assembly and Annotation of Botryosphaeria dothidea sdau 11-99, a Latent Pathogen of Apple Fruit Ring Rot in China.</title>
        <authorList>
            <person name="Yu C."/>
            <person name="Diao Y."/>
            <person name="Lu Q."/>
            <person name="Zhao J."/>
            <person name="Cui S."/>
            <person name="Peng C."/>
            <person name="He B."/>
            <person name="Liu H."/>
        </authorList>
    </citation>
    <scope>NUCLEOTIDE SEQUENCE [LARGE SCALE GENOMIC DNA]</scope>
    <source>
        <strain evidence="10">Sdau11-99</strain>
    </source>
</reference>
<comment type="caution">
    <text evidence="10">The sequence shown here is derived from an EMBL/GenBank/DDBJ whole genome shotgun (WGS) entry which is preliminary data.</text>
</comment>
<accession>A0A8H4N3E1</accession>
<keyword evidence="4 8" id="KW-0479">Metal-binding</keyword>
<keyword evidence="3 8" id="KW-0349">Heme</keyword>
<dbReference type="PRINTS" id="PR00465">
    <property type="entry name" value="EP450IV"/>
</dbReference>
<feature type="binding site" description="axial binding residue" evidence="8">
    <location>
        <position position="454"/>
    </location>
    <ligand>
        <name>heme</name>
        <dbReference type="ChEBI" id="CHEBI:30413"/>
    </ligand>
    <ligandPart>
        <name>Fe</name>
        <dbReference type="ChEBI" id="CHEBI:18248"/>
    </ligandPart>
</feature>
<dbReference type="Pfam" id="PF00067">
    <property type="entry name" value="p450"/>
    <property type="match status" value="1"/>
</dbReference>
<dbReference type="EMBL" id="WWBZ02000073">
    <property type="protein sequence ID" value="KAF4301662.1"/>
    <property type="molecule type" value="Genomic_DNA"/>
</dbReference>
<dbReference type="GO" id="GO:0016705">
    <property type="term" value="F:oxidoreductase activity, acting on paired donors, with incorporation or reduction of molecular oxygen"/>
    <property type="evidence" value="ECO:0007669"/>
    <property type="project" value="InterPro"/>
</dbReference>
<dbReference type="InterPro" id="IPR001128">
    <property type="entry name" value="Cyt_P450"/>
</dbReference>
<organism evidence="10 11">
    <name type="scientific">Botryosphaeria dothidea</name>
    <dbReference type="NCBI Taxonomy" id="55169"/>
    <lineage>
        <taxon>Eukaryota</taxon>
        <taxon>Fungi</taxon>
        <taxon>Dikarya</taxon>
        <taxon>Ascomycota</taxon>
        <taxon>Pezizomycotina</taxon>
        <taxon>Dothideomycetes</taxon>
        <taxon>Dothideomycetes incertae sedis</taxon>
        <taxon>Botryosphaeriales</taxon>
        <taxon>Botryosphaeriaceae</taxon>
        <taxon>Botryosphaeria</taxon>
    </lineage>
</organism>
<evidence type="ECO:0000256" key="3">
    <source>
        <dbReference type="ARBA" id="ARBA00022617"/>
    </source>
</evidence>
<dbReference type="Gene3D" id="1.10.630.10">
    <property type="entry name" value="Cytochrome P450"/>
    <property type="match status" value="1"/>
</dbReference>
<dbReference type="OrthoDB" id="1844152at2759"/>
<keyword evidence="7 9" id="KW-0503">Monooxygenase</keyword>
<evidence type="ECO:0000313" key="10">
    <source>
        <dbReference type="EMBL" id="KAF4301662.1"/>
    </source>
</evidence>
<dbReference type="GO" id="GO:0020037">
    <property type="term" value="F:heme binding"/>
    <property type="evidence" value="ECO:0007669"/>
    <property type="project" value="InterPro"/>
</dbReference>
<dbReference type="InterPro" id="IPR002403">
    <property type="entry name" value="Cyt_P450_E_grp-IV"/>
</dbReference>
<evidence type="ECO:0000313" key="11">
    <source>
        <dbReference type="Proteomes" id="UP000572817"/>
    </source>
</evidence>
<comment type="cofactor">
    <cofactor evidence="1 8">
        <name>heme</name>
        <dbReference type="ChEBI" id="CHEBI:30413"/>
    </cofactor>
</comment>
<dbReference type="InterPro" id="IPR017972">
    <property type="entry name" value="Cyt_P450_CS"/>
</dbReference>
<evidence type="ECO:0000256" key="7">
    <source>
        <dbReference type="ARBA" id="ARBA00023033"/>
    </source>
</evidence>
<dbReference type="Proteomes" id="UP000572817">
    <property type="component" value="Unassembled WGS sequence"/>
</dbReference>
<evidence type="ECO:0000256" key="4">
    <source>
        <dbReference type="ARBA" id="ARBA00022723"/>
    </source>
</evidence>
<evidence type="ECO:0000256" key="5">
    <source>
        <dbReference type="ARBA" id="ARBA00023002"/>
    </source>
</evidence>
<dbReference type="GO" id="GO:0005506">
    <property type="term" value="F:iron ion binding"/>
    <property type="evidence" value="ECO:0007669"/>
    <property type="project" value="InterPro"/>
</dbReference>
<proteinExistence type="inferred from homology"/>
<dbReference type="PANTHER" id="PTHR46206">
    <property type="entry name" value="CYTOCHROME P450"/>
    <property type="match status" value="1"/>
</dbReference>
<dbReference type="PANTHER" id="PTHR46206:SF2">
    <property type="entry name" value="CYTOCHROME P450 MONOOXYGENASE AUSG-RELATED"/>
    <property type="match status" value="1"/>
</dbReference>
<comment type="similarity">
    <text evidence="2 9">Belongs to the cytochrome P450 family.</text>
</comment>
<evidence type="ECO:0000256" key="1">
    <source>
        <dbReference type="ARBA" id="ARBA00001971"/>
    </source>
</evidence>
<evidence type="ECO:0000256" key="9">
    <source>
        <dbReference type="RuleBase" id="RU000461"/>
    </source>
</evidence>
<dbReference type="PROSITE" id="PS00086">
    <property type="entry name" value="CYTOCHROME_P450"/>
    <property type="match status" value="1"/>
</dbReference>
<evidence type="ECO:0000256" key="2">
    <source>
        <dbReference type="ARBA" id="ARBA00010617"/>
    </source>
</evidence>
<dbReference type="GO" id="GO:0004497">
    <property type="term" value="F:monooxygenase activity"/>
    <property type="evidence" value="ECO:0007669"/>
    <property type="project" value="UniProtKB-KW"/>
</dbReference>
<dbReference type="AlphaFoldDB" id="A0A8H4N3E1"/>
<dbReference type="CDD" id="cd11041">
    <property type="entry name" value="CYP503A1-like"/>
    <property type="match status" value="1"/>
</dbReference>